<dbReference type="Proteomes" id="UP000019678">
    <property type="component" value="Unassembled WGS sequence"/>
</dbReference>
<dbReference type="STRING" id="1192034.CAP_6085"/>
<feature type="region of interest" description="Disordered" evidence="1">
    <location>
        <begin position="291"/>
        <end position="314"/>
    </location>
</feature>
<dbReference type="AlphaFoldDB" id="A0A017TGF1"/>
<protein>
    <submittedName>
        <fullName evidence="2">Uncharacterized protein</fullName>
    </submittedName>
</protein>
<keyword evidence="3" id="KW-1185">Reference proteome</keyword>
<evidence type="ECO:0000313" key="3">
    <source>
        <dbReference type="Proteomes" id="UP000019678"/>
    </source>
</evidence>
<comment type="caution">
    <text evidence="2">The sequence shown here is derived from an EMBL/GenBank/DDBJ whole genome shotgun (WGS) entry which is preliminary data.</text>
</comment>
<accession>A0A017TGF1</accession>
<reference evidence="2 3" key="1">
    <citation type="submission" date="2013-05" db="EMBL/GenBank/DDBJ databases">
        <title>Genome assembly of Chondromyces apiculatus DSM 436.</title>
        <authorList>
            <person name="Sharma G."/>
            <person name="Khatri I."/>
            <person name="Kaur C."/>
            <person name="Mayilraj S."/>
            <person name="Subramanian S."/>
        </authorList>
    </citation>
    <scope>NUCLEOTIDE SEQUENCE [LARGE SCALE GENOMIC DNA]</scope>
    <source>
        <strain evidence="2 3">DSM 436</strain>
    </source>
</reference>
<gene>
    <name evidence="2" type="ORF">CAP_6085</name>
</gene>
<sequence length="314" mass="33956">MSWRLRVLPALVLAACAAPSRPDPAEAARRAEAQRLAMAQACTPDAGERTARCPCAVMEDLAALKDGPALDRLVLLPIEPLRLDTLTRLHHLRALGIDTSRAPETSGVGKLSQLRKLAITVPAGGLAEIGQLRQLEELTLFRSRRAPPPSRLDLGPLRALTALHVLDLEELKVHDLGPLGGMAKLERLVLTCGPGVDLTALRDLVALRELTLLGHPVADLGPLASLRNLQVLTLGPHHPSSDARASEEGVQGDEGDLPVSVEVRDFRQQLARLSGVEVRRKGFEGEALCDLDPDQCPDGCEERRKRRRRPAALP</sequence>
<evidence type="ECO:0000313" key="2">
    <source>
        <dbReference type="EMBL" id="EYF08324.1"/>
    </source>
</evidence>
<dbReference type="OrthoDB" id="498873at2"/>
<dbReference type="SUPFAM" id="SSF52058">
    <property type="entry name" value="L domain-like"/>
    <property type="match status" value="1"/>
</dbReference>
<evidence type="ECO:0000256" key="1">
    <source>
        <dbReference type="SAM" id="MobiDB-lite"/>
    </source>
</evidence>
<organism evidence="2 3">
    <name type="scientific">Chondromyces apiculatus DSM 436</name>
    <dbReference type="NCBI Taxonomy" id="1192034"/>
    <lineage>
        <taxon>Bacteria</taxon>
        <taxon>Pseudomonadati</taxon>
        <taxon>Myxococcota</taxon>
        <taxon>Polyangia</taxon>
        <taxon>Polyangiales</taxon>
        <taxon>Polyangiaceae</taxon>
        <taxon>Chondromyces</taxon>
    </lineage>
</organism>
<feature type="compositionally biased region" description="Basic residues" evidence="1">
    <location>
        <begin position="304"/>
        <end position="314"/>
    </location>
</feature>
<dbReference type="eggNOG" id="COG4886">
    <property type="taxonomic scope" value="Bacteria"/>
</dbReference>
<proteinExistence type="predicted"/>
<name>A0A017TGF1_9BACT</name>
<dbReference type="EMBL" id="ASRX01000005">
    <property type="protein sequence ID" value="EYF08324.1"/>
    <property type="molecule type" value="Genomic_DNA"/>
</dbReference>
<dbReference type="RefSeq" id="WP_044236305.1">
    <property type="nucleotide sequence ID" value="NZ_ASRX01000005.1"/>
</dbReference>
<dbReference type="InterPro" id="IPR032675">
    <property type="entry name" value="LRR_dom_sf"/>
</dbReference>
<dbReference type="Gene3D" id="3.80.10.10">
    <property type="entry name" value="Ribonuclease Inhibitor"/>
    <property type="match status" value="1"/>
</dbReference>